<dbReference type="InterPro" id="IPR016032">
    <property type="entry name" value="Sig_transdc_resp-reg_C-effctor"/>
</dbReference>
<dbReference type="InterPro" id="IPR019734">
    <property type="entry name" value="TPR_rpt"/>
</dbReference>
<evidence type="ECO:0000313" key="11">
    <source>
        <dbReference type="Proteomes" id="UP000603708"/>
    </source>
</evidence>
<evidence type="ECO:0000256" key="6">
    <source>
        <dbReference type="PROSITE-ProRule" id="PRU00339"/>
    </source>
</evidence>
<feature type="region of interest" description="Disordered" evidence="8">
    <location>
        <begin position="217"/>
        <end position="254"/>
    </location>
</feature>
<keyword evidence="6" id="KW-0802">TPR repeat</keyword>
<dbReference type="GO" id="GO:0003677">
    <property type="term" value="F:DNA binding"/>
    <property type="evidence" value="ECO:0007669"/>
    <property type="project" value="UniProtKB-UniRule"/>
</dbReference>
<accession>A0A919GPP0</accession>
<dbReference type="SUPFAM" id="SSF46894">
    <property type="entry name" value="C-terminal effector domain of the bipartite response regulators"/>
    <property type="match status" value="1"/>
</dbReference>
<comment type="similarity">
    <text evidence="1">Belongs to the AfsR/DnrI/RedD regulatory family.</text>
</comment>
<name>A0A919GPP0_9ACTN</name>
<reference evidence="10" key="2">
    <citation type="submission" date="2020-09" db="EMBL/GenBank/DDBJ databases">
        <authorList>
            <person name="Sun Q."/>
            <person name="Ohkuma M."/>
        </authorList>
    </citation>
    <scope>NUCLEOTIDE SEQUENCE</scope>
    <source>
        <strain evidence="10">JCM 5069</strain>
    </source>
</reference>
<dbReference type="InterPro" id="IPR011990">
    <property type="entry name" value="TPR-like_helical_dom_sf"/>
</dbReference>
<evidence type="ECO:0000256" key="8">
    <source>
        <dbReference type="SAM" id="MobiDB-lite"/>
    </source>
</evidence>
<dbReference type="SUPFAM" id="SSF52540">
    <property type="entry name" value="P-loop containing nucleoside triphosphate hydrolases"/>
    <property type="match status" value="1"/>
</dbReference>
<dbReference type="AlphaFoldDB" id="A0A919GPP0"/>
<dbReference type="Gene3D" id="1.10.10.10">
    <property type="entry name" value="Winged helix-like DNA-binding domain superfamily/Winged helix DNA-binding domain"/>
    <property type="match status" value="1"/>
</dbReference>
<dbReference type="CDD" id="cd15831">
    <property type="entry name" value="BTAD"/>
    <property type="match status" value="1"/>
</dbReference>
<feature type="DNA-binding region" description="OmpR/PhoB-type" evidence="7">
    <location>
        <begin position="1"/>
        <end position="64"/>
    </location>
</feature>
<dbReference type="InterPro" id="IPR051677">
    <property type="entry name" value="AfsR-DnrI-RedD_regulator"/>
</dbReference>
<dbReference type="GO" id="GO:0000160">
    <property type="term" value="P:phosphorelay signal transduction system"/>
    <property type="evidence" value="ECO:0007669"/>
    <property type="project" value="UniProtKB-KW"/>
</dbReference>
<dbReference type="SMART" id="SM01043">
    <property type="entry name" value="BTAD"/>
    <property type="match status" value="1"/>
</dbReference>
<comment type="caution">
    <text evidence="10">The sequence shown here is derived from an EMBL/GenBank/DDBJ whole genome shotgun (WGS) entry which is preliminary data.</text>
</comment>
<dbReference type="Gene3D" id="1.25.40.10">
    <property type="entry name" value="Tetratricopeptide repeat domain"/>
    <property type="match status" value="2"/>
</dbReference>
<dbReference type="PANTHER" id="PTHR35807">
    <property type="entry name" value="TRANSCRIPTIONAL REGULATOR REDD-RELATED"/>
    <property type="match status" value="1"/>
</dbReference>
<dbReference type="Pfam" id="PF13424">
    <property type="entry name" value="TPR_12"/>
    <property type="match status" value="2"/>
</dbReference>
<dbReference type="PRINTS" id="PR00364">
    <property type="entry name" value="DISEASERSIST"/>
</dbReference>
<keyword evidence="2" id="KW-0902">Two-component regulatory system</keyword>
<dbReference type="Pfam" id="PF00931">
    <property type="entry name" value="NB-ARC"/>
    <property type="match status" value="1"/>
</dbReference>
<evidence type="ECO:0000259" key="9">
    <source>
        <dbReference type="PROSITE" id="PS51755"/>
    </source>
</evidence>
<dbReference type="PROSITE" id="PS50005">
    <property type="entry name" value="TPR"/>
    <property type="match status" value="1"/>
</dbReference>
<dbReference type="InterPro" id="IPR036388">
    <property type="entry name" value="WH-like_DNA-bd_sf"/>
</dbReference>
<evidence type="ECO:0000256" key="1">
    <source>
        <dbReference type="ARBA" id="ARBA00005820"/>
    </source>
</evidence>
<dbReference type="SUPFAM" id="SSF48452">
    <property type="entry name" value="TPR-like"/>
    <property type="match status" value="2"/>
</dbReference>
<dbReference type="InterPro" id="IPR027417">
    <property type="entry name" value="P-loop_NTPase"/>
</dbReference>
<evidence type="ECO:0000256" key="2">
    <source>
        <dbReference type="ARBA" id="ARBA00023012"/>
    </source>
</evidence>
<dbReference type="Pfam" id="PF03704">
    <property type="entry name" value="BTAD"/>
    <property type="match status" value="1"/>
</dbReference>
<sequence>MLLLRSGHAVSMSRLVEALWGDKPPNRAVTTVRTYAWQLRRLLEPDLTVPRTLVSVGDGYQMKVPQTAMDVWHAESLLRSATQARALGHHEKASGLLDQALRLWRGDPLAGVPGPFAQRQRERLEELRIAIQEERFDLALASGQHNMVIPSLIELTASYPLHERPHGLLMRALYAAGRQADALAVFSDLRGRLVEEQGVDPGAELLAVQRRILEGDPTLVEGGPAPEEHGHQDACAADHGGAHGDEPADGRREESIPAVPVPAQLPPDLPDFTGRAVHVTLLYDLLTAPGRGVPTMVAITGMGGIGKTALALHIAHRVRHAYPDGQLVANLHGSDEAPADPAVVLAGFLVALGVPSEQVPDSLDERGKLFRSALDGRRVLLVLDNAHDAAHVMDLLPGSADCGVIVTSRPRLFGAPLTFQLGLEAFSPGEALGLLGAVIGQQRLAGERSQAQELVEACGYLPLAIRIVAARLAGRPHWSIATLAARLRDEQSRIAELHVGNMAISAVFEMGYRQLTPEQAQAFRLLAVAGSPGIGLPAAAAVLAMDEDAAEELLESLVDAAMMESPRPGRYRYHDLLRVFARQRAREEYAHDDGDEALHRLLAYLLATACNAFAHAVPGDPVAQALGPLSVPGLYFSDVHAARAWAGDEIGTITATALCVAERHPTVRTELLRLAIDLLIAVSPFNQEASGGHLLTAVRALLRTAEQVGDPRTIGRARLLRSTLALGASCPAEAERHARAAMVAARQAQDTAILRQALNDLGLAVQYVRRYDEAVAYYDEAIALARELGHRSGEAATTINAALARVRSGHADQAVPACEKALVLLREVRDHAGVAYALYVLGLALHEQQRYEEAVARYGECLAVCRSIGARDREAYALYRLAETLRVTGRLQEAADCATDAAAQCEKIGSARDHAHALMVLGRVQGDLGRYGTAQRHLKRARTLFAELGLPESADAERLLESLLQETRE</sequence>
<protein>
    <submittedName>
        <fullName evidence="10">Regulatory protein AfsR</fullName>
    </submittedName>
</protein>
<feature type="domain" description="OmpR/PhoB-type" evidence="9">
    <location>
        <begin position="1"/>
        <end position="64"/>
    </location>
</feature>
<dbReference type="PANTHER" id="PTHR35807:SF1">
    <property type="entry name" value="TRANSCRIPTIONAL REGULATOR REDD"/>
    <property type="match status" value="1"/>
</dbReference>
<evidence type="ECO:0000313" key="10">
    <source>
        <dbReference type="EMBL" id="GHH88670.1"/>
    </source>
</evidence>
<evidence type="ECO:0000256" key="3">
    <source>
        <dbReference type="ARBA" id="ARBA00023015"/>
    </source>
</evidence>
<evidence type="ECO:0000256" key="5">
    <source>
        <dbReference type="ARBA" id="ARBA00023163"/>
    </source>
</evidence>
<evidence type="ECO:0000256" key="4">
    <source>
        <dbReference type="ARBA" id="ARBA00023125"/>
    </source>
</evidence>
<evidence type="ECO:0000256" key="7">
    <source>
        <dbReference type="PROSITE-ProRule" id="PRU01091"/>
    </source>
</evidence>
<dbReference type="Proteomes" id="UP000603708">
    <property type="component" value="Unassembled WGS sequence"/>
</dbReference>
<dbReference type="Pfam" id="PF13176">
    <property type="entry name" value="TPR_7"/>
    <property type="match status" value="1"/>
</dbReference>
<dbReference type="PROSITE" id="PS51755">
    <property type="entry name" value="OMPR_PHOB"/>
    <property type="match status" value="1"/>
</dbReference>
<dbReference type="InterPro" id="IPR005158">
    <property type="entry name" value="BTAD"/>
</dbReference>
<gene>
    <name evidence="10" type="primary">afsR</name>
    <name evidence="10" type="ORF">GCM10018793_69140</name>
</gene>
<keyword evidence="3" id="KW-0805">Transcription regulation</keyword>
<dbReference type="GO" id="GO:0006355">
    <property type="term" value="P:regulation of DNA-templated transcription"/>
    <property type="evidence" value="ECO:0007669"/>
    <property type="project" value="InterPro"/>
</dbReference>
<dbReference type="InterPro" id="IPR002182">
    <property type="entry name" value="NB-ARC"/>
</dbReference>
<dbReference type="GO" id="GO:0043531">
    <property type="term" value="F:ADP binding"/>
    <property type="evidence" value="ECO:0007669"/>
    <property type="project" value="InterPro"/>
</dbReference>
<proteinExistence type="inferred from homology"/>
<keyword evidence="4 7" id="KW-0238">DNA-binding</keyword>
<dbReference type="Gene3D" id="3.40.50.300">
    <property type="entry name" value="P-loop containing nucleotide triphosphate hydrolases"/>
    <property type="match status" value="1"/>
</dbReference>
<feature type="repeat" description="TPR" evidence="6">
    <location>
        <begin position="755"/>
        <end position="788"/>
    </location>
</feature>
<keyword evidence="5" id="KW-0804">Transcription</keyword>
<feature type="compositionally biased region" description="Basic and acidic residues" evidence="8">
    <location>
        <begin position="240"/>
        <end position="254"/>
    </location>
</feature>
<keyword evidence="11" id="KW-1185">Reference proteome</keyword>
<dbReference type="SMART" id="SM00028">
    <property type="entry name" value="TPR"/>
    <property type="match status" value="6"/>
</dbReference>
<organism evidence="10 11">
    <name type="scientific">Streptomyces sulfonofaciens</name>
    <dbReference type="NCBI Taxonomy" id="68272"/>
    <lineage>
        <taxon>Bacteria</taxon>
        <taxon>Bacillati</taxon>
        <taxon>Actinomycetota</taxon>
        <taxon>Actinomycetes</taxon>
        <taxon>Kitasatosporales</taxon>
        <taxon>Streptomycetaceae</taxon>
        <taxon>Streptomyces</taxon>
    </lineage>
</organism>
<dbReference type="EMBL" id="BNCD01000040">
    <property type="protein sequence ID" value="GHH88670.1"/>
    <property type="molecule type" value="Genomic_DNA"/>
</dbReference>
<dbReference type="InterPro" id="IPR001867">
    <property type="entry name" value="OmpR/PhoB-type_DNA-bd"/>
</dbReference>
<reference evidence="10" key="1">
    <citation type="journal article" date="2014" name="Int. J. Syst. Evol. Microbiol.">
        <title>Complete genome sequence of Corynebacterium casei LMG S-19264T (=DSM 44701T), isolated from a smear-ripened cheese.</title>
        <authorList>
            <consortium name="US DOE Joint Genome Institute (JGI-PGF)"/>
            <person name="Walter F."/>
            <person name="Albersmeier A."/>
            <person name="Kalinowski J."/>
            <person name="Ruckert C."/>
        </authorList>
    </citation>
    <scope>NUCLEOTIDE SEQUENCE</scope>
    <source>
        <strain evidence="10">JCM 5069</strain>
    </source>
</reference>